<feature type="region of interest" description="Disordered" evidence="1">
    <location>
        <begin position="27"/>
        <end position="58"/>
    </location>
</feature>
<dbReference type="RefSeq" id="WP_066247542.1">
    <property type="nucleotide sequence ID" value="NZ_CP017703.1"/>
</dbReference>
<dbReference type="KEGG" id="apak:AP3564_18395"/>
<accession>A0A164AZ06</accession>
<evidence type="ECO:0000313" key="3">
    <source>
        <dbReference type="EMBL" id="ASS91960.1"/>
    </source>
</evidence>
<gene>
    <name evidence="3" type="ORF">AP3564_18395</name>
</gene>
<reference evidence="3 4" key="1">
    <citation type="submission" date="2016-10" db="EMBL/GenBank/DDBJ databases">
        <title>The whole genome sequencing and assembly of Aeribacillus pallidus KCTC3564 strain.</title>
        <authorList>
            <person name="Lee Y.-J."/>
            <person name="Park M.-K."/>
            <person name="Yi H."/>
            <person name="Bahn Y.-S."/>
            <person name="Kim J.F."/>
            <person name="Lee D.-W."/>
        </authorList>
    </citation>
    <scope>NUCLEOTIDE SEQUENCE [LARGE SCALE GENOMIC DNA]</scope>
    <source>
        <strain evidence="3 4">KCTC3564</strain>
    </source>
</reference>
<evidence type="ECO:0000256" key="1">
    <source>
        <dbReference type="SAM" id="MobiDB-lite"/>
    </source>
</evidence>
<feature type="compositionally biased region" description="Polar residues" evidence="1">
    <location>
        <begin position="47"/>
        <end position="58"/>
    </location>
</feature>
<protein>
    <submittedName>
        <fullName evidence="3">Uncharacterized protein</fullName>
    </submittedName>
</protein>
<organism evidence="3 4">
    <name type="scientific">Aeribacillus pallidus</name>
    <dbReference type="NCBI Taxonomy" id="33936"/>
    <lineage>
        <taxon>Bacteria</taxon>
        <taxon>Bacillati</taxon>
        <taxon>Bacillota</taxon>
        <taxon>Bacilli</taxon>
        <taxon>Bacillales</taxon>
        <taxon>Bacillaceae</taxon>
        <taxon>Aeribacillus</taxon>
    </lineage>
</organism>
<accession>A0A223E9T0</accession>
<keyword evidence="2" id="KW-0812">Transmembrane</keyword>
<dbReference type="Proteomes" id="UP000214606">
    <property type="component" value="Chromosome"/>
</dbReference>
<sequence length="125" mass="14424">MEIFENPLFIVILIGIISSLFGRNKKDQEQQKKRKQAAKQIKQRVKNVSTSPPNEWNQIQNVHTGLSSQIKKAEKDKSNMKSFHNKNKKQKPSALHMHSAAKGVIWSVILDEPRSKKPHRSNFIK</sequence>
<dbReference type="EMBL" id="CP017703">
    <property type="protein sequence ID" value="ASS91960.1"/>
    <property type="molecule type" value="Genomic_DNA"/>
</dbReference>
<dbReference type="AlphaFoldDB" id="A0A164AZ06"/>
<evidence type="ECO:0000256" key="2">
    <source>
        <dbReference type="SAM" id="Phobius"/>
    </source>
</evidence>
<feature type="region of interest" description="Disordered" evidence="1">
    <location>
        <begin position="75"/>
        <end position="97"/>
    </location>
</feature>
<evidence type="ECO:0000313" key="4">
    <source>
        <dbReference type="Proteomes" id="UP000214606"/>
    </source>
</evidence>
<keyword evidence="2" id="KW-1133">Transmembrane helix</keyword>
<feature type="transmembrane region" description="Helical" evidence="2">
    <location>
        <begin position="6"/>
        <end position="24"/>
    </location>
</feature>
<feature type="compositionally biased region" description="Basic residues" evidence="1">
    <location>
        <begin position="32"/>
        <end position="45"/>
    </location>
</feature>
<keyword evidence="2" id="KW-0472">Membrane</keyword>
<name>A0A164AZ06_9BACI</name>
<proteinExistence type="predicted"/>